<dbReference type="Proteomes" id="UP000198420">
    <property type="component" value="Unassembled WGS sequence"/>
</dbReference>
<dbReference type="RefSeq" id="WP_089310335.1">
    <property type="nucleotide sequence ID" value="NZ_FZNP01000002.1"/>
</dbReference>
<organism evidence="1 2">
    <name type="scientific">Actinomadura mexicana</name>
    <dbReference type="NCBI Taxonomy" id="134959"/>
    <lineage>
        <taxon>Bacteria</taxon>
        <taxon>Bacillati</taxon>
        <taxon>Actinomycetota</taxon>
        <taxon>Actinomycetes</taxon>
        <taxon>Streptosporangiales</taxon>
        <taxon>Thermomonosporaceae</taxon>
        <taxon>Actinomadura</taxon>
    </lineage>
</organism>
<keyword evidence="2" id="KW-1185">Reference proteome</keyword>
<proteinExistence type="predicted"/>
<dbReference type="OrthoDB" id="3698588at2"/>
<sequence>MSTNLPADVGPYETENQAADTTRDAYGHPGAGHMKAFNRGRLTDACEAAGVELGAYDLRILEWLTVWEPEVVAVVAGLIVRAAR</sequence>
<evidence type="ECO:0000313" key="1">
    <source>
        <dbReference type="EMBL" id="SNR34961.1"/>
    </source>
</evidence>
<evidence type="ECO:0000313" key="2">
    <source>
        <dbReference type="Proteomes" id="UP000198420"/>
    </source>
</evidence>
<dbReference type="AlphaFoldDB" id="A0A238VL98"/>
<reference evidence="2" key="1">
    <citation type="submission" date="2017-06" db="EMBL/GenBank/DDBJ databases">
        <authorList>
            <person name="Varghese N."/>
            <person name="Submissions S."/>
        </authorList>
    </citation>
    <scope>NUCLEOTIDE SEQUENCE [LARGE SCALE GENOMIC DNA]</scope>
    <source>
        <strain evidence="2">DSM 44485</strain>
    </source>
</reference>
<dbReference type="EMBL" id="FZNP01000002">
    <property type="protein sequence ID" value="SNR34961.1"/>
    <property type="molecule type" value="Genomic_DNA"/>
</dbReference>
<name>A0A238VL98_9ACTN</name>
<accession>A0A238VL98</accession>
<protein>
    <submittedName>
        <fullName evidence="1">Uncharacterized protein</fullName>
    </submittedName>
</protein>
<gene>
    <name evidence="1" type="ORF">SAMN06265355_1024</name>
</gene>